<dbReference type="EMBL" id="QFQP01000038">
    <property type="protein sequence ID" value="PZR06358.1"/>
    <property type="molecule type" value="Genomic_DNA"/>
</dbReference>
<reference evidence="6 7" key="1">
    <citation type="submission" date="2017-08" db="EMBL/GenBank/DDBJ databases">
        <title>Infants hospitalized years apart are colonized by the same room-sourced microbial strains.</title>
        <authorList>
            <person name="Brooks B."/>
            <person name="Olm M.R."/>
            <person name="Firek B.A."/>
            <person name="Baker R."/>
            <person name="Thomas B.C."/>
            <person name="Morowitz M.J."/>
            <person name="Banfield J.F."/>
        </authorList>
    </citation>
    <scope>NUCLEOTIDE SEQUENCE [LARGE SCALE GENOMIC DNA]</scope>
    <source>
        <strain evidence="6">S2_003_000_R2_14</strain>
    </source>
</reference>
<dbReference type="CDD" id="cd03230">
    <property type="entry name" value="ABC_DR_subfamily_A"/>
    <property type="match status" value="1"/>
</dbReference>
<evidence type="ECO:0000313" key="6">
    <source>
        <dbReference type="EMBL" id="PZR06358.1"/>
    </source>
</evidence>
<comment type="similarity">
    <text evidence="1">Belongs to the ABC transporter superfamily.</text>
</comment>
<dbReference type="SUPFAM" id="SSF52540">
    <property type="entry name" value="P-loop containing nucleoside triphosphate hydrolases"/>
    <property type="match status" value="1"/>
</dbReference>
<dbReference type="GO" id="GO:0016887">
    <property type="term" value="F:ATP hydrolysis activity"/>
    <property type="evidence" value="ECO:0007669"/>
    <property type="project" value="InterPro"/>
</dbReference>
<keyword evidence="3" id="KW-0547">Nucleotide-binding</keyword>
<gene>
    <name evidence="6" type="ORF">DI536_30255</name>
</gene>
<evidence type="ECO:0000256" key="4">
    <source>
        <dbReference type="ARBA" id="ARBA00022840"/>
    </source>
</evidence>
<dbReference type="PANTHER" id="PTHR43335">
    <property type="entry name" value="ABC TRANSPORTER, ATP-BINDING PROTEIN"/>
    <property type="match status" value="1"/>
</dbReference>
<organism evidence="6 7">
    <name type="scientific">Archangium gephyra</name>
    <dbReference type="NCBI Taxonomy" id="48"/>
    <lineage>
        <taxon>Bacteria</taxon>
        <taxon>Pseudomonadati</taxon>
        <taxon>Myxococcota</taxon>
        <taxon>Myxococcia</taxon>
        <taxon>Myxococcales</taxon>
        <taxon>Cystobacterineae</taxon>
        <taxon>Archangiaceae</taxon>
        <taxon>Archangium</taxon>
    </lineage>
</organism>
<name>A0A2W5UBM5_9BACT</name>
<dbReference type="Pfam" id="PF00005">
    <property type="entry name" value="ABC_tran"/>
    <property type="match status" value="1"/>
</dbReference>
<dbReference type="SMART" id="SM00382">
    <property type="entry name" value="AAA"/>
    <property type="match status" value="1"/>
</dbReference>
<dbReference type="Gene3D" id="3.40.50.300">
    <property type="entry name" value="P-loop containing nucleotide triphosphate hydrolases"/>
    <property type="match status" value="1"/>
</dbReference>
<keyword evidence="4 6" id="KW-0067">ATP-binding</keyword>
<keyword evidence="2" id="KW-0813">Transport</keyword>
<dbReference type="PROSITE" id="PS50893">
    <property type="entry name" value="ABC_TRANSPORTER_2"/>
    <property type="match status" value="1"/>
</dbReference>
<evidence type="ECO:0000256" key="1">
    <source>
        <dbReference type="ARBA" id="ARBA00005417"/>
    </source>
</evidence>
<dbReference type="InterPro" id="IPR003593">
    <property type="entry name" value="AAA+_ATPase"/>
</dbReference>
<comment type="caution">
    <text evidence="6">The sequence shown here is derived from an EMBL/GenBank/DDBJ whole genome shotgun (WGS) entry which is preliminary data.</text>
</comment>
<dbReference type="InterPro" id="IPR003439">
    <property type="entry name" value="ABC_transporter-like_ATP-bd"/>
</dbReference>
<accession>A0A2W5UBM5</accession>
<evidence type="ECO:0000259" key="5">
    <source>
        <dbReference type="PROSITE" id="PS50893"/>
    </source>
</evidence>
<protein>
    <submittedName>
        <fullName evidence="6">ABC transporter ATP-binding protein</fullName>
    </submittedName>
</protein>
<dbReference type="AlphaFoldDB" id="A0A2W5UBM5"/>
<dbReference type="InterPro" id="IPR027417">
    <property type="entry name" value="P-loop_NTPase"/>
</dbReference>
<evidence type="ECO:0000256" key="3">
    <source>
        <dbReference type="ARBA" id="ARBA00022741"/>
    </source>
</evidence>
<proteinExistence type="inferred from homology"/>
<evidence type="ECO:0000256" key="2">
    <source>
        <dbReference type="ARBA" id="ARBA00022448"/>
    </source>
</evidence>
<evidence type="ECO:0000313" key="7">
    <source>
        <dbReference type="Proteomes" id="UP000249061"/>
    </source>
</evidence>
<sequence>MTPVVQVEGLEKTYRLGFMGRKSVRALSGVSFEVKPGEVFGLIGPNGAGKSTCIKILLNLVWPSAGKATLFGVDVREARSRVPVGYVPEMPAPYEHLTGREYLHFQAALAGLHGAEANRQVDRVIERVELQKHGHLAIRRYSKGMTQRAMLAGALLGDPRLIILDEPTSGLDPLGRKLVRELIIEQRSRGAAVLFCTHIISDVESLCDRVALVVGGKVWKSGHVQELMSTGTRNFEVVVEHQEAEGFPEVPGVVRRELLSGRAIFEVPADALQNVLQFSLTRGWKVTRVHPLQLSLEDTFVAAVKGSGQQVGGMLE</sequence>
<dbReference type="GO" id="GO:0005524">
    <property type="term" value="F:ATP binding"/>
    <property type="evidence" value="ECO:0007669"/>
    <property type="project" value="UniProtKB-KW"/>
</dbReference>
<dbReference type="Proteomes" id="UP000249061">
    <property type="component" value="Unassembled WGS sequence"/>
</dbReference>
<feature type="domain" description="ABC transporter" evidence="5">
    <location>
        <begin position="5"/>
        <end position="240"/>
    </location>
</feature>